<feature type="compositionally biased region" description="Polar residues" evidence="1">
    <location>
        <begin position="68"/>
        <end position="77"/>
    </location>
</feature>
<organism evidence="3 4">
    <name type="scientific">Malassezia vespertilionis</name>
    <dbReference type="NCBI Taxonomy" id="2020962"/>
    <lineage>
        <taxon>Eukaryota</taxon>
        <taxon>Fungi</taxon>
        <taxon>Dikarya</taxon>
        <taxon>Basidiomycota</taxon>
        <taxon>Ustilaginomycotina</taxon>
        <taxon>Malasseziomycetes</taxon>
        <taxon>Malasseziales</taxon>
        <taxon>Malasseziaceae</taxon>
        <taxon>Malassezia</taxon>
    </lineage>
</organism>
<evidence type="ECO:0000259" key="2">
    <source>
        <dbReference type="PROSITE" id="PS50030"/>
    </source>
</evidence>
<evidence type="ECO:0000313" key="4">
    <source>
        <dbReference type="Proteomes" id="UP000232875"/>
    </source>
</evidence>
<dbReference type="SUPFAM" id="SSF46934">
    <property type="entry name" value="UBA-like"/>
    <property type="match status" value="1"/>
</dbReference>
<dbReference type="InterPro" id="IPR015940">
    <property type="entry name" value="UBA"/>
</dbReference>
<protein>
    <recommendedName>
        <fullName evidence="2">UBA domain-containing protein</fullName>
    </recommendedName>
</protein>
<dbReference type="EMBL" id="KZ454994">
    <property type="protein sequence ID" value="PKI82641.1"/>
    <property type="molecule type" value="Genomic_DNA"/>
</dbReference>
<keyword evidence="4" id="KW-1185">Reference proteome</keyword>
<evidence type="ECO:0000256" key="1">
    <source>
        <dbReference type="SAM" id="MobiDB-lite"/>
    </source>
</evidence>
<feature type="region of interest" description="Disordered" evidence="1">
    <location>
        <begin position="68"/>
        <end position="88"/>
    </location>
</feature>
<dbReference type="SUPFAM" id="SSF54236">
    <property type="entry name" value="Ubiquitin-like"/>
    <property type="match status" value="1"/>
</dbReference>
<evidence type="ECO:0000313" key="3">
    <source>
        <dbReference type="EMBL" id="PKI82641.1"/>
    </source>
</evidence>
<dbReference type="InterPro" id="IPR015496">
    <property type="entry name" value="Ubiquilin"/>
</dbReference>
<dbReference type="OrthoDB" id="267397at2759"/>
<dbReference type="AlphaFoldDB" id="A0A2N1J7V6"/>
<dbReference type="InterPro" id="IPR009060">
    <property type="entry name" value="UBA-like_sf"/>
</dbReference>
<dbReference type="GO" id="GO:0031593">
    <property type="term" value="F:polyubiquitin modification-dependent protein binding"/>
    <property type="evidence" value="ECO:0007669"/>
    <property type="project" value="TreeGrafter"/>
</dbReference>
<gene>
    <name evidence="3" type="ORF">MVES_003470</name>
</gene>
<sequence length="324" mass="32966">MTGTQEESGITVTIRGPSALKLSLNVTLDMSVHQLKQKIEETNKEFRTDSGKVLKDPDTLESYQVQNGRTATRTAESQGVPANLSSGQQFTNNPLSALNRADYAGPHMASLLNEAGGMFGNFGGMNPRDPNVMLGMMQNPEFLQHMREMLSQPEVEMVTNPESIQRIAQLSQVLGGAGAGAGAGLGGARAANDAGETNPPPNLFAALGGLGGMGGGANMDSQQGLAQLQQMLGQSGGAANPLAGLVGQGGGAANPLAALAGLGGLGGAPSAPSAPTDTRAPEERFAAQLEQLQGMGFYDAAANLRALLLSGGSVEGAVSVLIGN</sequence>
<dbReference type="Gene3D" id="1.10.8.10">
    <property type="entry name" value="DNA helicase RuvA subunit, C-terminal domain"/>
    <property type="match status" value="1"/>
</dbReference>
<dbReference type="Proteomes" id="UP000232875">
    <property type="component" value="Unassembled WGS sequence"/>
</dbReference>
<dbReference type="Pfam" id="PF00627">
    <property type="entry name" value="UBA"/>
    <property type="match status" value="1"/>
</dbReference>
<name>A0A2N1J7V6_9BASI</name>
<reference evidence="3 4" key="1">
    <citation type="submission" date="2017-10" db="EMBL/GenBank/DDBJ databases">
        <title>A novel species of cold-tolerant Malassezia isolated from bats.</title>
        <authorList>
            <person name="Lorch J.M."/>
            <person name="Palmer J.M."/>
            <person name="Vanderwolf K.J."/>
            <person name="Schmidt K.Z."/>
            <person name="Verant M.L."/>
            <person name="Weller T.J."/>
            <person name="Blehert D.S."/>
        </authorList>
    </citation>
    <scope>NUCLEOTIDE SEQUENCE [LARGE SCALE GENOMIC DNA]</scope>
    <source>
        <strain evidence="3 4">NWHC:44797-103</strain>
    </source>
</reference>
<dbReference type="GO" id="GO:0005829">
    <property type="term" value="C:cytosol"/>
    <property type="evidence" value="ECO:0007669"/>
    <property type="project" value="TreeGrafter"/>
</dbReference>
<proteinExistence type="predicted"/>
<dbReference type="PANTHER" id="PTHR10677">
    <property type="entry name" value="UBIQUILIN"/>
    <property type="match status" value="1"/>
</dbReference>
<dbReference type="PROSITE" id="PS50030">
    <property type="entry name" value="UBA"/>
    <property type="match status" value="1"/>
</dbReference>
<feature type="domain" description="UBA" evidence="2">
    <location>
        <begin position="280"/>
        <end position="324"/>
    </location>
</feature>
<dbReference type="PANTHER" id="PTHR10677:SF3">
    <property type="entry name" value="FI07626P-RELATED"/>
    <property type="match status" value="1"/>
</dbReference>
<accession>A0A2N1J7V6</accession>
<dbReference type="STRING" id="2020962.A0A2N1J7V6"/>
<dbReference type="Gene3D" id="3.10.20.90">
    <property type="entry name" value="Phosphatidylinositol 3-kinase Catalytic Subunit, Chain A, domain 1"/>
    <property type="match status" value="1"/>
</dbReference>
<dbReference type="InterPro" id="IPR029071">
    <property type="entry name" value="Ubiquitin-like_domsf"/>
</dbReference>
<dbReference type="GO" id="GO:0006511">
    <property type="term" value="P:ubiquitin-dependent protein catabolic process"/>
    <property type="evidence" value="ECO:0007669"/>
    <property type="project" value="TreeGrafter"/>
</dbReference>